<gene>
    <name evidence="1" type="ORF">DERYTH_LOCUS20552</name>
</gene>
<dbReference type="Proteomes" id="UP000789405">
    <property type="component" value="Unassembled WGS sequence"/>
</dbReference>
<reference evidence="1" key="1">
    <citation type="submission" date="2021-06" db="EMBL/GenBank/DDBJ databases">
        <authorList>
            <person name="Kallberg Y."/>
            <person name="Tangrot J."/>
            <person name="Rosling A."/>
        </authorList>
    </citation>
    <scope>NUCLEOTIDE SEQUENCE</scope>
    <source>
        <strain evidence="1">MA453B</strain>
    </source>
</reference>
<accession>A0A9N9JKM3</accession>
<keyword evidence="2" id="KW-1185">Reference proteome</keyword>
<dbReference type="AlphaFoldDB" id="A0A9N9JKM3"/>
<organism evidence="1 2">
    <name type="scientific">Dentiscutata erythropus</name>
    <dbReference type="NCBI Taxonomy" id="1348616"/>
    <lineage>
        <taxon>Eukaryota</taxon>
        <taxon>Fungi</taxon>
        <taxon>Fungi incertae sedis</taxon>
        <taxon>Mucoromycota</taxon>
        <taxon>Glomeromycotina</taxon>
        <taxon>Glomeromycetes</taxon>
        <taxon>Diversisporales</taxon>
        <taxon>Gigasporaceae</taxon>
        <taxon>Dentiscutata</taxon>
    </lineage>
</organism>
<dbReference type="OrthoDB" id="2417292at2759"/>
<dbReference type="EMBL" id="CAJVPY010024416">
    <property type="protein sequence ID" value="CAG8786667.1"/>
    <property type="molecule type" value="Genomic_DNA"/>
</dbReference>
<name>A0A9N9JKM3_9GLOM</name>
<proteinExistence type="predicted"/>
<protein>
    <submittedName>
        <fullName evidence="1">206_t:CDS:1</fullName>
    </submittedName>
</protein>
<sequence>KKIQEAKLVTEYGTDLDLSEKLRYLLVLAFLPPEEILAAFNILKKKYHQLLINNQPLYLPELWSIYSSVESGFPRTQNKVEGWHNRWNKLVSGNHLGVYSIIEEMQKEQQRVDCQVERILNGEQRPTPKKKQLTVRNEL</sequence>
<evidence type="ECO:0000313" key="1">
    <source>
        <dbReference type="EMBL" id="CAG8786667.1"/>
    </source>
</evidence>
<evidence type="ECO:0000313" key="2">
    <source>
        <dbReference type="Proteomes" id="UP000789405"/>
    </source>
</evidence>
<feature type="non-terminal residue" evidence="1">
    <location>
        <position position="1"/>
    </location>
</feature>
<comment type="caution">
    <text evidence="1">The sequence shown here is derived from an EMBL/GenBank/DDBJ whole genome shotgun (WGS) entry which is preliminary data.</text>
</comment>